<dbReference type="Proteomes" id="UP000237000">
    <property type="component" value="Unassembled WGS sequence"/>
</dbReference>
<feature type="non-terminal residue" evidence="1">
    <location>
        <position position="78"/>
    </location>
</feature>
<evidence type="ECO:0000313" key="1">
    <source>
        <dbReference type="EMBL" id="PON77417.1"/>
    </source>
</evidence>
<dbReference type="EMBL" id="JXTC01000246">
    <property type="protein sequence ID" value="PON77417.1"/>
    <property type="molecule type" value="Genomic_DNA"/>
</dbReference>
<organism evidence="1 2">
    <name type="scientific">Trema orientale</name>
    <name type="common">Charcoal tree</name>
    <name type="synonym">Celtis orientalis</name>
    <dbReference type="NCBI Taxonomy" id="63057"/>
    <lineage>
        <taxon>Eukaryota</taxon>
        <taxon>Viridiplantae</taxon>
        <taxon>Streptophyta</taxon>
        <taxon>Embryophyta</taxon>
        <taxon>Tracheophyta</taxon>
        <taxon>Spermatophyta</taxon>
        <taxon>Magnoliopsida</taxon>
        <taxon>eudicotyledons</taxon>
        <taxon>Gunneridae</taxon>
        <taxon>Pentapetalae</taxon>
        <taxon>rosids</taxon>
        <taxon>fabids</taxon>
        <taxon>Rosales</taxon>
        <taxon>Cannabaceae</taxon>
        <taxon>Trema</taxon>
    </lineage>
</organism>
<comment type="caution">
    <text evidence="1">The sequence shown here is derived from an EMBL/GenBank/DDBJ whole genome shotgun (WGS) entry which is preliminary data.</text>
</comment>
<protein>
    <submittedName>
        <fullName evidence="1">Uncharacterized protein</fullName>
    </submittedName>
</protein>
<sequence>MCSSGQDLNIVIITLALELEKDWEHDMVDKCLMALGFVGAVFDGITNRLPMFFTGHMVNTIGNASTMDKDAFQPNINK</sequence>
<reference evidence="2" key="1">
    <citation type="submission" date="2016-06" db="EMBL/GenBank/DDBJ databases">
        <title>Parallel loss of symbiosis genes in relatives of nitrogen-fixing non-legume Parasponia.</title>
        <authorList>
            <person name="Van Velzen R."/>
            <person name="Holmer R."/>
            <person name="Bu F."/>
            <person name="Rutten L."/>
            <person name="Van Zeijl A."/>
            <person name="Liu W."/>
            <person name="Santuari L."/>
            <person name="Cao Q."/>
            <person name="Sharma T."/>
            <person name="Shen D."/>
            <person name="Roswanjaya Y."/>
            <person name="Wardhani T."/>
            <person name="Kalhor M.S."/>
            <person name="Jansen J."/>
            <person name="Van den Hoogen J."/>
            <person name="Gungor B."/>
            <person name="Hartog M."/>
            <person name="Hontelez J."/>
            <person name="Verver J."/>
            <person name="Yang W.-C."/>
            <person name="Schijlen E."/>
            <person name="Repin R."/>
            <person name="Schilthuizen M."/>
            <person name="Schranz E."/>
            <person name="Heidstra R."/>
            <person name="Miyata K."/>
            <person name="Fedorova E."/>
            <person name="Kohlen W."/>
            <person name="Bisseling T."/>
            <person name="Smit S."/>
            <person name="Geurts R."/>
        </authorList>
    </citation>
    <scope>NUCLEOTIDE SEQUENCE [LARGE SCALE GENOMIC DNA]</scope>
    <source>
        <strain evidence="2">cv. RG33-2</strain>
    </source>
</reference>
<dbReference type="OrthoDB" id="10277212at2759"/>
<name>A0A2P5DVV7_TREOI</name>
<gene>
    <name evidence="1" type="ORF">TorRG33x02_240660</name>
</gene>
<keyword evidence="2" id="KW-1185">Reference proteome</keyword>
<dbReference type="InParanoid" id="A0A2P5DVV7"/>
<evidence type="ECO:0000313" key="2">
    <source>
        <dbReference type="Proteomes" id="UP000237000"/>
    </source>
</evidence>
<proteinExistence type="predicted"/>
<dbReference type="AlphaFoldDB" id="A0A2P5DVV7"/>
<accession>A0A2P5DVV7</accession>